<reference evidence="10" key="1">
    <citation type="submission" date="2022-01" db="EMBL/GenBank/DDBJ databases">
        <authorList>
            <person name="King R."/>
        </authorList>
    </citation>
    <scope>NUCLEOTIDE SEQUENCE</scope>
</reference>
<evidence type="ECO:0000256" key="4">
    <source>
        <dbReference type="ARBA" id="ARBA00022553"/>
    </source>
</evidence>
<accession>A0A9N9XK86</accession>
<dbReference type="Proteomes" id="UP001153712">
    <property type="component" value="Chromosome 10"/>
</dbReference>
<protein>
    <recommendedName>
        <fullName evidence="9">Transforming acidic coiled-coil-containing protein C-terminal domain-containing protein</fullName>
    </recommendedName>
</protein>
<keyword evidence="4" id="KW-0597">Phosphoprotein</keyword>
<keyword evidence="6" id="KW-0206">Cytoskeleton</keyword>
<keyword evidence="3" id="KW-0963">Cytoplasm</keyword>
<dbReference type="GO" id="GO:0007052">
    <property type="term" value="P:mitotic spindle organization"/>
    <property type="evidence" value="ECO:0007669"/>
    <property type="project" value="InterPro"/>
</dbReference>
<evidence type="ECO:0000313" key="11">
    <source>
        <dbReference type="Proteomes" id="UP001153712"/>
    </source>
</evidence>
<sequence length="685" mass="77523">MNFFTNIVKKYINKSDMNSTIMSNDAANKNETDFKTKVEYQNIPSHESSEKIIYNSGEISDINSYLSSDLICLDQSVRQSLGHNVNRESISSICDFNNTFNFNSVQTSTIPSNTKVDTADLLSITGIGSRLSLPNNPDSIENSINGSTDPEFYLAEENNTFEYRGKENGINETFGESEYSSDITKENITFDKTLDSSTEYDSVVEPTSENSPRDPTAISPENTTIIKDCSLDLSDEKRKYHSITESVDTPLKVQGQNEIIEQPLIKKSPESPLREIKSEETRPSPVLENNSKEPSAEPAAEVNLVSSSSPAPEIKCNEPSASPVSQLEIKERSESPVLEINTKESNPEEKEAEQKSFTVEFDSTQDEVNVSPSDATFVEENKEIPGDNIAANKTIDIDQPDIAPNSDLEAPEELSNNIKMTDSLERLNQQQHEIADLKLKLNQAQQHNASLQLQIRQNEEIIIKTQAEALKTEQNYQQEVKQLKEKLNENSKLIEKDRIHELEEQLKEYKAKEMKLLSEISQKTKDDVNYQKITEQYEKNINDRIDENKKLQEECDTTKTHLANLELAFSDVHSKYEKTKATLQATKANEEALQANLEDAQTTNIQHEERYESLKAHARSQIEKSNKEIHSLKEHHEIEVNKLKAFIRRLEIKLSSLELSLQQKTEECEQLSALCDEVTGKNVSS</sequence>
<gene>
    <name evidence="10" type="ORF">PHYEVI_LOCUS1577</name>
</gene>
<dbReference type="Pfam" id="PF05010">
    <property type="entry name" value="TACC_C"/>
    <property type="match status" value="1"/>
</dbReference>
<dbReference type="PANTHER" id="PTHR13924">
    <property type="entry name" value="TRANSFORMING ACIDIC COILED-COIL CONTAINING PROTEIN 1/2"/>
    <property type="match status" value="1"/>
</dbReference>
<evidence type="ECO:0000256" key="6">
    <source>
        <dbReference type="ARBA" id="ARBA00023212"/>
    </source>
</evidence>
<feature type="compositionally biased region" description="Basic and acidic residues" evidence="8">
    <location>
        <begin position="267"/>
        <end position="282"/>
    </location>
</feature>
<comment type="similarity">
    <text evidence="2">Belongs to the TACC family.</text>
</comment>
<feature type="region of interest" description="Disordered" evidence="8">
    <location>
        <begin position="260"/>
        <end position="355"/>
    </location>
</feature>
<keyword evidence="11" id="KW-1185">Reference proteome</keyword>
<dbReference type="InterPro" id="IPR007707">
    <property type="entry name" value="TACC_C"/>
</dbReference>
<feature type="compositionally biased region" description="Polar residues" evidence="8">
    <location>
        <begin position="195"/>
        <end position="210"/>
    </location>
</feature>
<evidence type="ECO:0000256" key="2">
    <source>
        <dbReference type="ARBA" id="ARBA00009423"/>
    </source>
</evidence>
<dbReference type="GO" id="GO:0005856">
    <property type="term" value="C:cytoskeleton"/>
    <property type="evidence" value="ECO:0007669"/>
    <property type="project" value="UniProtKB-SubCell"/>
</dbReference>
<feature type="domain" description="Transforming acidic coiled-coil-containing protein C-terminal" evidence="9">
    <location>
        <begin position="501"/>
        <end position="678"/>
    </location>
</feature>
<proteinExistence type="inferred from homology"/>
<feature type="region of interest" description="Disordered" evidence="8">
    <location>
        <begin position="190"/>
        <end position="221"/>
    </location>
</feature>
<feature type="compositionally biased region" description="Basic and acidic residues" evidence="8">
    <location>
        <begin position="341"/>
        <end position="354"/>
    </location>
</feature>
<organism evidence="10 11">
    <name type="scientific">Phyllotreta striolata</name>
    <name type="common">Striped flea beetle</name>
    <name type="synonym">Crioceris striolata</name>
    <dbReference type="NCBI Taxonomy" id="444603"/>
    <lineage>
        <taxon>Eukaryota</taxon>
        <taxon>Metazoa</taxon>
        <taxon>Ecdysozoa</taxon>
        <taxon>Arthropoda</taxon>
        <taxon>Hexapoda</taxon>
        <taxon>Insecta</taxon>
        <taxon>Pterygota</taxon>
        <taxon>Neoptera</taxon>
        <taxon>Endopterygota</taxon>
        <taxon>Coleoptera</taxon>
        <taxon>Polyphaga</taxon>
        <taxon>Cucujiformia</taxon>
        <taxon>Chrysomeloidea</taxon>
        <taxon>Chrysomelidae</taxon>
        <taxon>Galerucinae</taxon>
        <taxon>Alticini</taxon>
        <taxon>Phyllotreta</taxon>
    </lineage>
</organism>
<dbReference type="AlphaFoldDB" id="A0A9N9XK86"/>
<dbReference type="EMBL" id="OU900103">
    <property type="protein sequence ID" value="CAG9855117.1"/>
    <property type="molecule type" value="Genomic_DNA"/>
</dbReference>
<evidence type="ECO:0000256" key="7">
    <source>
        <dbReference type="SAM" id="Coils"/>
    </source>
</evidence>
<keyword evidence="5 7" id="KW-0175">Coiled coil</keyword>
<comment type="subcellular location">
    <subcellularLocation>
        <location evidence="1">Cytoplasm</location>
        <location evidence="1">Cytoskeleton</location>
    </subcellularLocation>
</comment>
<evidence type="ECO:0000259" key="9">
    <source>
        <dbReference type="Pfam" id="PF05010"/>
    </source>
</evidence>
<name>A0A9N9XK86_PHYSR</name>
<dbReference type="Gene3D" id="1.20.5.1700">
    <property type="match status" value="1"/>
</dbReference>
<feature type="coiled-coil region" evidence="7">
    <location>
        <begin position="420"/>
        <end position="681"/>
    </location>
</feature>
<evidence type="ECO:0000256" key="3">
    <source>
        <dbReference type="ARBA" id="ARBA00022490"/>
    </source>
</evidence>
<evidence type="ECO:0000256" key="1">
    <source>
        <dbReference type="ARBA" id="ARBA00004245"/>
    </source>
</evidence>
<evidence type="ECO:0000256" key="5">
    <source>
        <dbReference type="ARBA" id="ARBA00023054"/>
    </source>
</evidence>
<dbReference type="OrthoDB" id="10255048at2759"/>
<dbReference type="InterPro" id="IPR039915">
    <property type="entry name" value="TACC"/>
</dbReference>
<evidence type="ECO:0000313" key="10">
    <source>
        <dbReference type="EMBL" id="CAG9855117.1"/>
    </source>
</evidence>
<evidence type="ECO:0000256" key="8">
    <source>
        <dbReference type="SAM" id="MobiDB-lite"/>
    </source>
</evidence>
<dbReference type="PANTHER" id="PTHR13924:SF10">
    <property type="entry name" value="TRANSFORMING ACIDIC COILED-COIL PROTEIN, ISOFORM K"/>
    <property type="match status" value="1"/>
</dbReference>
<dbReference type="GO" id="GO:0005737">
    <property type="term" value="C:cytoplasm"/>
    <property type="evidence" value="ECO:0007669"/>
    <property type="project" value="TreeGrafter"/>
</dbReference>